<dbReference type="RefSeq" id="XP_020089055.1">
    <property type="nucleotide sequence ID" value="XM_020233466.1"/>
</dbReference>
<sequence>MASLEFVVKVGEQQLIQPETPTPYETKYLSNIDDQAGLRNHIPFVHFYRGRSRDRCDPVTRLACGGFVLAYTFNHCMCDAAGALQFLTAVAESARDPSINSPSLRPVWSREALSPRSPPRISFPHYEYDDSITNLKPGPMYSPSHFRRLAQASLFLPRETVSTLKHRAAAAASFDAVAACLWRARARALCLSGRDPAYFLFPLDTRSRGTPRLPRGYYGAAVVFPCATALTFDLCRKPLRYASSKIATTKQIALEDEYRASVVDFLEGKGGNVGFRGGEGVFVVSDQSRLRFADVDMGWGRAVYGGPGRAGTGAEPGMVAAVAAHRREDGVEGLLAIFSIPDEAMEAFKREVWGMIEGTSEEEVESEKPFRSAL</sequence>
<protein>
    <submittedName>
        <fullName evidence="4">Benzyl alcohol O-benzoyltransferase-like</fullName>
    </submittedName>
</protein>
<gene>
    <name evidence="4" type="primary">LOC109710727</name>
</gene>
<dbReference type="AlphaFoldDB" id="A0A6P5F726"/>
<organism evidence="3 4">
    <name type="scientific">Ananas comosus</name>
    <name type="common">Pineapple</name>
    <name type="synonym">Ananas ananas</name>
    <dbReference type="NCBI Taxonomy" id="4615"/>
    <lineage>
        <taxon>Eukaryota</taxon>
        <taxon>Viridiplantae</taxon>
        <taxon>Streptophyta</taxon>
        <taxon>Embryophyta</taxon>
        <taxon>Tracheophyta</taxon>
        <taxon>Spermatophyta</taxon>
        <taxon>Magnoliopsida</taxon>
        <taxon>Liliopsida</taxon>
        <taxon>Poales</taxon>
        <taxon>Bromeliaceae</taxon>
        <taxon>Bromelioideae</taxon>
        <taxon>Ananas</taxon>
    </lineage>
</organism>
<evidence type="ECO:0000256" key="1">
    <source>
        <dbReference type="ARBA" id="ARBA00009861"/>
    </source>
</evidence>
<keyword evidence="3" id="KW-1185">Reference proteome</keyword>
<dbReference type="Pfam" id="PF02458">
    <property type="entry name" value="Transferase"/>
    <property type="match status" value="1"/>
</dbReference>
<proteinExistence type="inferred from homology"/>
<dbReference type="PANTHER" id="PTHR31147:SF66">
    <property type="entry name" value="OS05G0315700 PROTEIN"/>
    <property type="match status" value="1"/>
</dbReference>
<dbReference type="GeneID" id="109710727"/>
<evidence type="ECO:0000256" key="2">
    <source>
        <dbReference type="ARBA" id="ARBA00022679"/>
    </source>
</evidence>
<name>A0A6P5F726_ANACO</name>
<dbReference type="PANTHER" id="PTHR31147">
    <property type="entry name" value="ACYL TRANSFERASE 4"/>
    <property type="match status" value="1"/>
</dbReference>
<dbReference type="InterPro" id="IPR050898">
    <property type="entry name" value="Plant_acyltransferase"/>
</dbReference>
<dbReference type="OrthoDB" id="772293at2759"/>
<dbReference type="GO" id="GO:0016740">
    <property type="term" value="F:transferase activity"/>
    <property type="evidence" value="ECO:0007669"/>
    <property type="project" value="UniProtKB-KW"/>
</dbReference>
<dbReference type="InterPro" id="IPR023213">
    <property type="entry name" value="CAT-like_dom_sf"/>
</dbReference>
<accession>A0A6P5F726</accession>
<dbReference type="Proteomes" id="UP000515123">
    <property type="component" value="Linkage group 5"/>
</dbReference>
<evidence type="ECO:0000313" key="3">
    <source>
        <dbReference type="Proteomes" id="UP000515123"/>
    </source>
</evidence>
<keyword evidence="2" id="KW-0808">Transferase</keyword>
<dbReference type="Gene3D" id="3.30.559.10">
    <property type="entry name" value="Chloramphenicol acetyltransferase-like domain"/>
    <property type="match status" value="3"/>
</dbReference>
<evidence type="ECO:0000313" key="4">
    <source>
        <dbReference type="RefSeq" id="XP_020089055.1"/>
    </source>
</evidence>
<reference evidence="4" key="2">
    <citation type="submission" date="2025-08" db="UniProtKB">
        <authorList>
            <consortium name="RefSeq"/>
        </authorList>
    </citation>
    <scope>IDENTIFICATION</scope>
    <source>
        <tissue evidence="4">Leaf</tissue>
    </source>
</reference>
<reference evidence="3" key="1">
    <citation type="journal article" date="2015" name="Nat. Genet.">
        <title>The pineapple genome and the evolution of CAM photosynthesis.</title>
        <authorList>
            <person name="Ming R."/>
            <person name="VanBuren R."/>
            <person name="Wai C.M."/>
            <person name="Tang H."/>
            <person name="Schatz M.C."/>
            <person name="Bowers J.E."/>
            <person name="Lyons E."/>
            <person name="Wang M.L."/>
            <person name="Chen J."/>
            <person name="Biggers E."/>
            <person name="Zhang J."/>
            <person name="Huang L."/>
            <person name="Zhang L."/>
            <person name="Miao W."/>
            <person name="Zhang J."/>
            <person name="Ye Z."/>
            <person name="Miao C."/>
            <person name="Lin Z."/>
            <person name="Wang H."/>
            <person name="Zhou H."/>
            <person name="Yim W.C."/>
            <person name="Priest H.D."/>
            <person name="Zheng C."/>
            <person name="Woodhouse M."/>
            <person name="Edger P.P."/>
            <person name="Guyot R."/>
            <person name="Guo H.B."/>
            <person name="Guo H."/>
            <person name="Zheng G."/>
            <person name="Singh R."/>
            <person name="Sharma A."/>
            <person name="Min X."/>
            <person name="Zheng Y."/>
            <person name="Lee H."/>
            <person name="Gurtowski J."/>
            <person name="Sedlazeck F.J."/>
            <person name="Harkess A."/>
            <person name="McKain M.R."/>
            <person name="Liao Z."/>
            <person name="Fang J."/>
            <person name="Liu J."/>
            <person name="Zhang X."/>
            <person name="Zhang Q."/>
            <person name="Hu W."/>
            <person name="Qin Y."/>
            <person name="Wang K."/>
            <person name="Chen L.Y."/>
            <person name="Shirley N."/>
            <person name="Lin Y.R."/>
            <person name="Liu L.Y."/>
            <person name="Hernandez A.G."/>
            <person name="Wright C.L."/>
            <person name="Bulone V."/>
            <person name="Tuskan G.A."/>
            <person name="Heath K."/>
            <person name="Zee F."/>
            <person name="Moore P.H."/>
            <person name="Sunkar R."/>
            <person name="Leebens-Mack J.H."/>
            <person name="Mockler T."/>
            <person name="Bennetzen J.L."/>
            <person name="Freeling M."/>
            <person name="Sankoff D."/>
            <person name="Paterson A.H."/>
            <person name="Zhu X."/>
            <person name="Yang X."/>
            <person name="Smith J.A."/>
            <person name="Cushman J.C."/>
            <person name="Paull R.E."/>
            <person name="Yu Q."/>
        </authorList>
    </citation>
    <scope>NUCLEOTIDE SEQUENCE [LARGE SCALE GENOMIC DNA]</scope>
    <source>
        <strain evidence="3">cv. F153</strain>
    </source>
</reference>
<comment type="similarity">
    <text evidence="1">Belongs to the plant acyltransferase family.</text>
</comment>